<name>A0A852TJG6_9BACI</name>
<sequence length="91" mass="11040">MLESRREVQVFLNIFEAFANWDGEKHFLTMETENPKGILTIMKSKDGIFYYHRKNELYWDIKEIKVETDMLTDIIWTFRRAVHRSINEIVV</sequence>
<dbReference type="AlphaFoldDB" id="A0A852TJG6"/>
<reference evidence="2" key="1">
    <citation type="submission" date="2020-07" db="EMBL/GenBank/DDBJ databases">
        <authorList>
            <person name="Partida-Martinez L."/>
            <person name="Huntemann M."/>
            <person name="Clum A."/>
            <person name="Wang J."/>
            <person name="Palaniappan K."/>
            <person name="Ritter S."/>
            <person name="Chen I.-M."/>
            <person name="Stamatis D."/>
            <person name="Reddy T."/>
            <person name="O'Malley R."/>
            <person name="Daum C."/>
            <person name="Shapiro N."/>
            <person name="Ivanova N."/>
            <person name="Kyrpides N."/>
            <person name="Woyke T."/>
        </authorList>
    </citation>
    <scope>NUCLEOTIDE SEQUENCE [LARGE SCALE GENOMIC DNA]</scope>
    <source>
        <strain evidence="2">AT2.8</strain>
    </source>
</reference>
<dbReference type="EMBL" id="JACCBX010000008">
    <property type="protein sequence ID" value="NYE07244.1"/>
    <property type="molecule type" value="Genomic_DNA"/>
</dbReference>
<gene>
    <name evidence="1" type="ORF">F4694_004029</name>
</gene>
<evidence type="ECO:0000313" key="1">
    <source>
        <dbReference type="EMBL" id="NYE07244.1"/>
    </source>
</evidence>
<reference evidence="2" key="2">
    <citation type="submission" date="2020-08" db="EMBL/GenBank/DDBJ databases">
        <title>The Agave Microbiome: Exploring the role of microbial communities in plant adaptations to desert environments.</title>
        <authorList>
            <person name="Partida-Martinez L.P."/>
        </authorList>
    </citation>
    <scope>NUCLEOTIDE SEQUENCE [LARGE SCALE GENOMIC DNA]</scope>
    <source>
        <strain evidence="2">AT2.8</strain>
    </source>
</reference>
<organism evidence="1 2">
    <name type="scientific">Neobacillus niacini</name>
    <dbReference type="NCBI Taxonomy" id="86668"/>
    <lineage>
        <taxon>Bacteria</taxon>
        <taxon>Bacillati</taxon>
        <taxon>Bacillota</taxon>
        <taxon>Bacilli</taxon>
        <taxon>Bacillales</taxon>
        <taxon>Bacillaceae</taxon>
        <taxon>Neobacillus</taxon>
    </lineage>
</organism>
<proteinExistence type="predicted"/>
<evidence type="ECO:0000313" key="2">
    <source>
        <dbReference type="Proteomes" id="UP000548423"/>
    </source>
</evidence>
<accession>A0A852TJG6</accession>
<protein>
    <submittedName>
        <fullName evidence="1">Uncharacterized protein</fullName>
    </submittedName>
</protein>
<comment type="caution">
    <text evidence="1">The sequence shown here is derived from an EMBL/GenBank/DDBJ whole genome shotgun (WGS) entry which is preliminary data.</text>
</comment>
<dbReference type="Proteomes" id="UP000548423">
    <property type="component" value="Unassembled WGS sequence"/>
</dbReference>